<name>A0A2W4LRE0_9PSEU</name>
<dbReference type="InterPro" id="IPR042070">
    <property type="entry name" value="PucR_C-HTH_sf"/>
</dbReference>
<dbReference type="AlphaFoldDB" id="A0A2W4LRE0"/>
<dbReference type="PANTHER" id="PTHR33744:SF1">
    <property type="entry name" value="DNA-BINDING TRANSCRIPTIONAL ACTIVATOR ADER"/>
    <property type="match status" value="1"/>
</dbReference>
<proteinExistence type="inferred from homology"/>
<comment type="caution">
    <text evidence="4">The sequence shown here is derived from an EMBL/GenBank/DDBJ whole genome shotgun (WGS) entry which is preliminary data.</text>
</comment>
<dbReference type="EMBL" id="QGUI01000100">
    <property type="protein sequence ID" value="PZN00224.1"/>
    <property type="molecule type" value="Genomic_DNA"/>
</dbReference>
<organism evidence="4">
    <name type="scientific">Thermocrispum agreste</name>
    <dbReference type="NCBI Taxonomy" id="37925"/>
    <lineage>
        <taxon>Bacteria</taxon>
        <taxon>Bacillati</taxon>
        <taxon>Actinomycetota</taxon>
        <taxon>Actinomycetes</taxon>
        <taxon>Pseudonocardiales</taxon>
        <taxon>Pseudonocardiaceae</taxon>
        <taxon>Thermocrispum</taxon>
    </lineage>
</organism>
<gene>
    <name evidence="4" type="ORF">DIU77_04120</name>
</gene>
<comment type="similarity">
    <text evidence="1">Belongs to the CdaR family.</text>
</comment>
<accession>A0A2W4LRE0</accession>
<dbReference type="InterPro" id="IPR051448">
    <property type="entry name" value="CdaR-like_regulators"/>
</dbReference>
<evidence type="ECO:0008006" key="5">
    <source>
        <dbReference type="Google" id="ProtNLM"/>
    </source>
</evidence>
<dbReference type="Pfam" id="PF17853">
    <property type="entry name" value="GGDEF_2"/>
    <property type="match status" value="1"/>
</dbReference>
<dbReference type="InterPro" id="IPR041522">
    <property type="entry name" value="CdaR_GGDEF"/>
</dbReference>
<dbReference type="Gene3D" id="1.10.10.2840">
    <property type="entry name" value="PucR C-terminal helix-turn-helix domain"/>
    <property type="match status" value="1"/>
</dbReference>
<evidence type="ECO:0000259" key="2">
    <source>
        <dbReference type="Pfam" id="PF13556"/>
    </source>
</evidence>
<dbReference type="PANTHER" id="PTHR33744">
    <property type="entry name" value="CARBOHYDRATE DIACID REGULATOR"/>
    <property type="match status" value="1"/>
</dbReference>
<reference evidence="4" key="1">
    <citation type="submission" date="2018-05" db="EMBL/GenBank/DDBJ databases">
        <authorList>
            <person name="Lanie J.A."/>
            <person name="Ng W.-L."/>
            <person name="Kazmierczak K.M."/>
            <person name="Andrzejewski T.M."/>
            <person name="Davidsen T.M."/>
            <person name="Wayne K.J."/>
            <person name="Tettelin H."/>
            <person name="Glass J.I."/>
            <person name="Rusch D."/>
            <person name="Podicherti R."/>
            <person name="Tsui H.-C.T."/>
            <person name="Winkler M.E."/>
        </authorList>
    </citation>
    <scope>NUCLEOTIDE SEQUENCE</scope>
    <source>
        <strain evidence="4">ZC4RG45</strain>
    </source>
</reference>
<feature type="domain" description="PucR C-terminal helix-turn-helix" evidence="2">
    <location>
        <begin position="185"/>
        <end position="243"/>
    </location>
</feature>
<evidence type="ECO:0000259" key="3">
    <source>
        <dbReference type="Pfam" id="PF17853"/>
    </source>
</evidence>
<evidence type="ECO:0000313" key="4">
    <source>
        <dbReference type="EMBL" id="PZN00224.1"/>
    </source>
</evidence>
<dbReference type="InterPro" id="IPR025736">
    <property type="entry name" value="PucR_C-HTH_dom"/>
</dbReference>
<sequence>MRGVAGAEAGGRAALPAALRAGPPADPALLRVRALRHGVRVDEPMVLAVVDVGDADRTRAQREAARLAAQSGGLSGTRQGSMVLALPGDDALRVGGTIQQRLGPVTVGVAGPVTTVTAWAGAYREARQCERALLALGRAGQVADQAHLGFARLLLGHSGPAELDDFMRQTIGPLLDYDQARGTELAATLDCWFEESGSATAVSRRLHIHPNTVAQRLDRITTLLGHGWREPARVLDLRLALRLWRLRESFDDGVGPH</sequence>
<feature type="domain" description="CdaR GGDEF-like" evidence="3">
    <location>
        <begin position="25"/>
        <end position="131"/>
    </location>
</feature>
<protein>
    <recommendedName>
        <fullName evidence="5">PucR family transcriptional regulator</fullName>
    </recommendedName>
</protein>
<evidence type="ECO:0000256" key="1">
    <source>
        <dbReference type="ARBA" id="ARBA00006754"/>
    </source>
</evidence>
<dbReference type="Pfam" id="PF13556">
    <property type="entry name" value="HTH_30"/>
    <property type="match status" value="1"/>
</dbReference>